<dbReference type="RefSeq" id="XP_041234050.1">
    <property type="nucleotide sequence ID" value="XM_041378237.1"/>
</dbReference>
<organism evidence="1 2">
    <name type="scientific">Suillus fuscotomentosus</name>
    <dbReference type="NCBI Taxonomy" id="1912939"/>
    <lineage>
        <taxon>Eukaryota</taxon>
        <taxon>Fungi</taxon>
        <taxon>Dikarya</taxon>
        <taxon>Basidiomycota</taxon>
        <taxon>Agaricomycotina</taxon>
        <taxon>Agaricomycetes</taxon>
        <taxon>Agaricomycetidae</taxon>
        <taxon>Boletales</taxon>
        <taxon>Suillineae</taxon>
        <taxon>Suillaceae</taxon>
        <taxon>Suillus</taxon>
    </lineage>
</organism>
<dbReference type="Proteomes" id="UP001195769">
    <property type="component" value="Unassembled WGS sequence"/>
</dbReference>
<dbReference type="GeneID" id="64672535"/>
<protein>
    <submittedName>
        <fullName evidence="1">Uncharacterized protein</fullName>
    </submittedName>
</protein>
<name>A0AAD4HSH8_9AGAM</name>
<keyword evidence="2" id="KW-1185">Reference proteome</keyword>
<comment type="caution">
    <text evidence="1">The sequence shown here is derived from an EMBL/GenBank/DDBJ whole genome shotgun (WGS) entry which is preliminary data.</text>
</comment>
<gene>
    <name evidence="1" type="ORF">F5891DRAFT_993243</name>
</gene>
<proteinExistence type="predicted"/>
<evidence type="ECO:0000313" key="2">
    <source>
        <dbReference type="Proteomes" id="UP001195769"/>
    </source>
</evidence>
<dbReference type="AlphaFoldDB" id="A0AAD4HSH8"/>
<sequence>MSTATPSAPSSFCKNLLTSAQSNGLGPLSAVINPCVNRVTWDDGVVFCDSYPCLTLRSSSTHASRLNLDHQQQGNHLLSMIVHIFCPQITDALVILCRVRFTPRSAQIVCVLIRHSISRLKFHDLLPLLLLLCSGSDMIEPMWSDQRAFDT</sequence>
<evidence type="ECO:0000313" key="1">
    <source>
        <dbReference type="EMBL" id="KAG1908475.1"/>
    </source>
</evidence>
<reference evidence="1" key="1">
    <citation type="journal article" date="2020" name="New Phytol.">
        <title>Comparative genomics reveals dynamic genome evolution in host specialist ectomycorrhizal fungi.</title>
        <authorList>
            <person name="Lofgren L.A."/>
            <person name="Nguyen N.H."/>
            <person name="Vilgalys R."/>
            <person name="Ruytinx J."/>
            <person name="Liao H.L."/>
            <person name="Branco S."/>
            <person name="Kuo A."/>
            <person name="LaButti K."/>
            <person name="Lipzen A."/>
            <person name="Andreopoulos W."/>
            <person name="Pangilinan J."/>
            <person name="Riley R."/>
            <person name="Hundley H."/>
            <person name="Na H."/>
            <person name="Barry K."/>
            <person name="Grigoriev I.V."/>
            <person name="Stajich J.E."/>
            <person name="Kennedy P.G."/>
        </authorList>
    </citation>
    <scope>NUCLEOTIDE SEQUENCE</scope>
    <source>
        <strain evidence="1">FC203</strain>
    </source>
</reference>
<accession>A0AAD4HSH8</accession>
<dbReference type="EMBL" id="JABBWK010000001">
    <property type="protein sequence ID" value="KAG1908475.1"/>
    <property type="molecule type" value="Genomic_DNA"/>
</dbReference>